<evidence type="ECO:0000256" key="6">
    <source>
        <dbReference type="ARBA" id="ARBA00022692"/>
    </source>
</evidence>
<evidence type="ECO:0000256" key="10">
    <source>
        <dbReference type="ARBA" id="ARBA00023002"/>
    </source>
</evidence>
<evidence type="ECO:0000256" key="3">
    <source>
        <dbReference type="ARBA" id="ARBA00022448"/>
    </source>
</evidence>
<comment type="similarity">
    <text evidence="2">Belongs to the cytochrome c oxidase subunit 2 family.</text>
</comment>
<gene>
    <name evidence="15" type="ORF">HN018_21830</name>
</gene>
<keyword evidence="6 12" id="KW-0812">Transmembrane</keyword>
<evidence type="ECO:0000313" key="16">
    <source>
        <dbReference type="Proteomes" id="UP000500767"/>
    </source>
</evidence>
<feature type="domain" description="Cytochrome oxidase subunit II transmembrane region profile" evidence="14">
    <location>
        <begin position="19"/>
        <end position="116"/>
    </location>
</feature>
<dbReference type="AlphaFoldDB" id="A0A6M8HWU1"/>
<dbReference type="PANTHER" id="PTHR22888">
    <property type="entry name" value="CYTOCHROME C OXIDASE, SUBUNIT II"/>
    <property type="match status" value="1"/>
</dbReference>
<dbReference type="PANTHER" id="PTHR22888:SF18">
    <property type="entry name" value="CYTOCHROME BO(3) UBIQUINOL OXIDASE SUBUNIT 2"/>
    <property type="match status" value="1"/>
</dbReference>
<protein>
    <submittedName>
        <fullName evidence="15">Cytochrome ubiquinol oxidase subunit II</fullName>
    </submittedName>
</protein>
<evidence type="ECO:0000256" key="11">
    <source>
        <dbReference type="ARBA" id="ARBA00023136"/>
    </source>
</evidence>
<keyword evidence="16" id="KW-1185">Reference proteome</keyword>
<keyword evidence="9 12" id="KW-1133">Transmembrane helix</keyword>
<dbReference type="KEGG" id="lck:HN018_21830"/>
<evidence type="ECO:0000256" key="5">
    <source>
        <dbReference type="ARBA" id="ARBA00022660"/>
    </source>
</evidence>
<reference evidence="15 16" key="1">
    <citation type="journal article" date="2014" name="World J. Microbiol. Biotechnol.">
        <title>Biodiversity and physiological characteristics of Antarctic and Arctic lichens-associated bacteria.</title>
        <authorList>
            <person name="Lee Y.M."/>
            <person name="Kim E.H."/>
            <person name="Lee H.K."/>
            <person name="Hong S.G."/>
        </authorList>
    </citation>
    <scope>NUCLEOTIDE SEQUENCE [LARGE SCALE GENOMIC DNA]</scope>
    <source>
        <strain evidence="15 16">PAMC 26569</strain>
        <plasmid evidence="15">unnamed1</plasmid>
    </source>
</reference>
<dbReference type="PROSITE" id="PS50857">
    <property type="entry name" value="COX2_CUA"/>
    <property type="match status" value="1"/>
</dbReference>
<evidence type="ECO:0000256" key="12">
    <source>
        <dbReference type="SAM" id="Phobius"/>
    </source>
</evidence>
<evidence type="ECO:0000256" key="7">
    <source>
        <dbReference type="ARBA" id="ARBA00022729"/>
    </source>
</evidence>
<evidence type="ECO:0000256" key="4">
    <source>
        <dbReference type="ARBA" id="ARBA00022475"/>
    </source>
</evidence>
<keyword evidence="15" id="KW-0614">Plasmid</keyword>
<comment type="subcellular location">
    <subcellularLocation>
        <location evidence="1">Cell membrane</location>
        <topology evidence="1">Multi-pass membrane protein</topology>
    </subcellularLocation>
</comment>
<dbReference type="GO" id="GO:0005507">
    <property type="term" value="F:copper ion binding"/>
    <property type="evidence" value="ECO:0007669"/>
    <property type="project" value="InterPro"/>
</dbReference>
<evidence type="ECO:0000259" key="14">
    <source>
        <dbReference type="PROSITE" id="PS50999"/>
    </source>
</evidence>
<evidence type="ECO:0000259" key="13">
    <source>
        <dbReference type="PROSITE" id="PS50857"/>
    </source>
</evidence>
<dbReference type="GO" id="GO:0042773">
    <property type="term" value="P:ATP synthesis coupled electron transport"/>
    <property type="evidence" value="ECO:0007669"/>
    <property type="project" value="TreeGrafter"/>
</dbReference>
<dbReference type="InterPro" id="IPR036257">
    <property type="entry name" value="Cyt_c_oxidase_su2_TM_sf"/>
</dbReference>
<dbReference type="CDD" id="cd04212">
    <property type="entry name" value="CuRO_UO_II"/>
    <property type="match status" value="1"/>
</dbReference>
<dbReference type="SUPFAM" id="SSF49503">
    <property type="entry name" value="Cupredoxins"/>
    <property type="match status" value="1"/>
</dbReference>
<name>A0A6M8HWU1_9PROT</name>
<evidence type="ECO:0000256" key="1">
    <source>
        <dbReference type="ARBA" id="ARBA00004651"/>
    </source>
</evidence>
<geneLocation type="plasmid" evidence="15 16">
    <name>unnamed1</name>
</geneLocation>
<dbReference type="EMBL" id="CP053709">
    <property type="protein sequence ID" value="QKE92872.1"/>
    <property type="molecule type" value="Genomic_DNA"/>
</dbReference>
<sequence length="303" mass="33367">MRRNLARLVVPSACLALSGCDILDRGFLSPAGPVAAATRSEFLLVCFVMLFVIGPVLVLVPIIAWHYRLSNTKSAYRPQWGFSWSLEGLIWIPPVLIVVVLAVFLWRDTHRLDPYRPLPGVPLQVQVVAMDWKWMFIYPGEGVATVNRLVIPAGRPVHLSLTSATVMQSILMPRLAGQIYAMAGMKTQLNFAANTPGTSLGENVQFNGVGFQNQKFAVDAMSAQDFAGWLAQTKARPERLDAVAYQSLSRRSTLPEPLAFGTVEPGLFQHILDRSLPTGHALDLEKFGPPVTAMPMETPTHDH</sequence>
<keyword evidence="5" id="KW-0679">Respiratory chain</keyword>
<keyword evidence="8" id="KW-0249">Electron transport</keyword>
<keyword evidence="11 12" id="KW-0472">Membrane</keyword>
<dbReference type="PROSITE" id="PS50999">
    <property type="entry name" value="COX2_TM"/>
    <property type="match status" value="1"/>
</dbReference>
<keyword evidence="3" id="KW-0813">Transport</keyword>
<dbReference type="GO" id="GO:0005886">
    <property type="term" value="C:plasma membrane"/>
    <property type="evidence" value="ECO:0007669"/>
    <property type="project" value="UniProtKB-SubCell"/>
</dbReference>
<feature type="transmembrane region" description="Helical" evidence="12">
    <location>
        <begin position="42"/>
        <end position="67"/>
    </location>
</feature>
<dbReference type="InterPro" id="IPR011759">
    <property type="entry name" value="Cyt_c_oxidase_su2_TM_dom"/>
</dbReference>
<dbReference type="GO" id="GO:0004129">
    <property type="term" value="F:cytochrome-c oxidase activity"/>
    <property type="evidence" value="ECO:0007669"/>
    <property type="project" value="InterPro"/>
</dbReference>
<dbReference type="PROSITE" id="PS51257">
    <property type="entry name" value="PROKAR_LIPOPROTEIN"/>
    <property type="match status" value="1"/>
</dbReference>
<dbReference type="InterPro" id="IPR008972">
    <property type="entry name" value="Cupredoxin"/>
</dbReference>
<dbReference type="Gene3D" id="2.60.40.420">
    <property type="entry name" value="Cupredoxins - blue copper proteins"/>
    <property type="match status" value="1"/>
</dbReference>
<keyword evidence="4" id="KW-1003">Cell membrane</keyword>
<dbReference type="GO" id="GO:0016491">
    <property type="term" value="F:oxidoreductase activity"/>
    <property type="evidence" value="ECO:0007669"/>
    <property type="project" value="UniProtKB-KW"/>
</dbReference>
<organism evidence="15 16">
    <name type="scientific">Lichenicola cladoniae</name>
    <dbReference type="NCBI Taxonomy" id="1484109"/>
    <lineage>
        <taxon>Bacteria</taxon>
        <taxon>Pseudomonadati</taxon>
        <taxon>Pseudomonadota</taxon>
        <taxon>Alphaproteobacteria</taxon>
        <taxon>Acetobacterales</taxon>
        <taxon>Acetobacteraceae</taxon>
        <taxon>Lichenicola</taxon>
    </lineage>
</organism>
<evidence type="ECO:0000256" key="8">
    <source>
        <dbReference type="ARBA" id="ARBA00022982"/>
    </source>
</evidence>
<evidence type="ECO:0000256" key="9">
    <source>
        <dbReference type="ARBA" id="ARBA00022989"/>
    </source>
</evidence>
<dbReference type="InterPro" id="IPR034227">
    <property type="entry name" value="CuRO_UO_II"/>
</dbReference>
<feature type="domain" description="Cytochrome oxidase subunit II copper A binding" evidence="13">
    <location>
        <begin position="120"/>
        <end position="232"/>
    </location>
</feature>
<keyword evidence="7" id="KW-0732">Signal</keyword>
<dbReference type="InterPro" id="IPR002429">
    <property type="entry name" value="CcO_II-like_C"/>
</dbReference>
<dbReference type="Gene3D" id="1.10.287.90">
    <property type="match status" value="1"/>
</dbReference>
<dbReference type="Proteomes" id="UP000500767">
    <property type="component" value="Plasmid unnamed1"/>
</dbReference>
<dbReference type="InterPro" id="IPR045187">
    <property type="entry name" value="CcO_II"/>
</dbReference>
<evidence type="ECO:0000256" key="2">
    <source>
        <dbReference type="ARBA" id="ARBA00007866"/>
    </source>
</evidence>
<proteinExistence type="inferred from homology"/>
<feature type="transmembrane region" description="Helical" evidence="12">
    <location>
        <begin position="88"/>
        <end position="106"/>
    </location>
</feature>
<accession>A0A6M8HWU1</accession>
<keyword evidence="10" id="KW-0560">Oxidoreductase</keyword>
<dbReference type="SUPFAM" id="SSF81464">
    <property type="entry name" value="Cytochrome c oxidase subunit II-like, transmembrane region"/>
    <property type="match status" value="1"/>
</dbReference>
<evidence type="ECO:0000313" key="15">
    <source>
        <dbReference type="EMBL" id="QKE92872.1"/>
    </source>
</evidence>